<protein>
    <submittedName>
        <fullName evidence="2">Uncharacterized protein</fullName>
    </submittedName>
</protein>
<dbReference type="Proteomes" id="UP000324260">
    <property type="component" value="Unassembled WGS sequence"/>
</dbReference>
<accession>A0A5D9DCP9</accession>
<reference evidence="2 3" key="1">
    <citation type="submission" date="2019-08" db="EMBL/GenBank/DDBJ databases">
        <title>Draft Genome Sequence of Halomonas eurihalina Isolated from Preserved Hide-surface.</title>
        <authorList>
            <person name="Hussain S.A."/>
            <person name="Xu A."/>
            <person name="Sarker M."/>
            <person name="Sommers C."/>
        </authorList>
    </citation>
    <scope>NUCLEOTIDE SEQUENCE [LARGE SCALE GENOMIC DNA]</scope>
    <source>
        <strain evidence="2 3">MS1</strain>
    </source>
</reference>
<dbReference type="EMBL" id="VTPU01000002">
    <property type="protein sequence ID" value="TZG40910.1"/>
    <property type="molecule type" value="Genomic_DNA"/>
</dbReference>
<keyword evidence="1" id="KW-0472">Membrane</keyword>
<evidence type="ECO:0000313" key="2">
    <source>
        <dbReference type="EMBL" id="TZG40910.1"/>
    </source>
</evidence>
<dbReference type="OrthoDB" id="7064947at2"/>
<comment type="caution">
    <text evidence="2">The sequence shown here is derived from an EMBL/GenBank/DDBJ whole genome shotgun (WGS) entry which is preliminary data.</text>
</comment>
<dbReference type="RefSeq" id="WP_149320884.1">
    <property type="nucleotide sequence ID" value="NZ_JARWAH010000002.1"/>
</dbReference>
<organism evidence="2 3">
    <name type="scientific">Halomonas eurihalina</name>
    <dbReference type="NCBI Taxonomy" id="42566"/>
    <lineage>
        <taxon>Bacteria</taxon>
        <taxon>Pseudomonadati</taxon>
        <taxon>Pseudomonadota</taxon>
        <taxon>Gammaproteobacteria</taxon>
        <taxon>Oceanospirillales</taxon>
        <taxon>Halomonadaceae</taxon>
        <taxon>Halomonas</taxon>
    </lineage>
</organism>
<evidence type="ECO:0000313" key="3">
    <source>
        <dbReference type="Proteomes" id="UP000324260"/>
    </source>
</evidence>
<evidence type="ECO:0000256" key="1">
    <source>
        <dbReference type="SAM" id="Phobius"/>
    </source>
</evidence>
<feature type="transmembrane region" description="Helical" evidence="1">
    <location>
        <begin position="6"/>
        <end position="25"/>
    </location>
</feature>
<proteinExistence type="predicted"/>
<keyword evidence="1" id="KW-1133">Transmembrane helix</keyword>
<name>A0A5D9DCP9_HALER</name>
<keyword evidence="1" id="KW-0812">Transmembrane</keyword>
<dbReference type="AlphaFoldDB" id="A0A5D9DCP9"/>
<sequence length="174" mass="19029">MSVFVTIVTGVSVFLIGQLVMRMIIEPATDLKKEMGSITNTFLERAGGENMVSCDAETSTVLKKHAAKLMQGLWTIPWYNRTRHVFGLPGSESVIQSARDLNTIAKSIDDLIEMSNSGKVNSMEREDSHNIAKTIGDAMRSLSENLGALVFLSTVTRFLDEDSAAKDSSDLPSK</sequence>
<keyword evidence="3" id="KW-1185">Reference proteome</keyword>
<gene>
    <name evidence="2" type="ORF">FZZ93_03135</name>
</gene>